<dbReference type="InterPro" id="IPR021333">
    <property type="entry name" value="DUF2946"/>
</dbReference>
<dbReference type="EMBL" id="CP002056">
    <property type="protein sequence ID" value="ADI29594.1"/>
    <property type="molecule type" value="Genomic_DNA"/>
</dbReference>
<accession>D7DHQ9</accession>
<dbReference type="Pfam" id="PF11162">
    <property type="entry name" value="DUF2946"/>
    <property type="match status" value="1"/>
</dbReference>
<feature type="signal peptide" evidence="2">
    <location>
        <begin position="1"/>
        <end position="22"/>
    </location>
</feature>
<dbReference type="OrthoDB" id="8537219at2"/>
<keyword evidence="4" id="KW-1185">Reference proteome</keyword>
<evidence type="ECO:0008006" key="5">
    <source>
        <dbReference type="Google" id="ProtNLM"/>
    </source>
</evidence>
<evidence type="ECO:0000313" key="3">
    <source>
        <dbReference type="EMBL" id="ADI29594.1"/>
    </source>
</evidence>
<gene>
    <name evidence="3" type="ordered locus">M301_1210</name>
</gene>
<sequence length="114" mass="12427" precursor="true">MMRRSFLTLFFAVLLMFGQQQAMVHAYVHTADLQQKSSNQQTSNQKSSSEDKSTNHAEVCGKCLSLAGLTAAIGSQAHILNIASGQFELSTVLRQSVVSTHFSSYHSRAPPILA</sequence>
<feature type="compositionally biased region" description="Low complexity" evidence="1">
    <location>
        <begin position="34"/>
        <end position="47"/>
    </location>
</feature>
<reference evidence="4" key="1">
    <citation type="submission" date="2010-05" db="EMBL/GenBank/DDBJ databases">
        <title>Complete sequence of Methylotenera sp. 301.</title>
        <authorList>
            <person name="Lucas S."/>
            <person name="Copeland A."/>
            <person name="Lapidus A."/>
            <person name="Cheng J.-F."/>
            <person name="Bruce D."/>
            <person name="Goodwin L."/>
            <person name="Pitluck S."/>
            <person name="Clum A."/>
            <person name="Land M."/>
            <person name="Hauser L."/>
            <person name="Kyrpides N."/>
            <person name="Ivanova N."/>
            <person name="Chistoservova L."/>
            <person name="Kalyuzhnaya M."/>
            <person name="Woyke T."/>
        </authorList>
    </citation>
    <scope>NUCLEOTIDE SEQUENCE [LARGE SCALE GENOMIC DNA]</scope>
    <source>
        <strain evidence="4">301</strain>
    </source>
</reference>
<protein>
    <recommendedName>
        <fullName evidence="5">DUF2946 domain-containing protein</fullName>
    </recommendedName>
</protein>
<dbReference type="AlphaFoldDB" id="D7DHQ9"/>
<name>D7DHQ9_METV0</name>
<evidence type="ECO:0000256" key="2">
    <source>
        <dbReference type="SAM" id="SignalP"/>
    </source>
</evidence>
<dbReference type="Proteomes" id="UP000000383">
    <property type="component" value="Chromosome"/>
</dbReference>
<dbReference type="KEGG" id="meh:M301_1210"/>
<dbReference type="RefSeq" id="WP_013147909.1">
    <property type="nucleotide sequence ID" value="NC_014207.1"/>
</dbReference>
<keyword evidence="2" id="KW-0732">Signal</keyword>
<feature type="region of interest" description="Disordered" evidence="1">
    <location>
        <begin position="34"/>
        <end position="55"/>
    </location>
</feature>
<feature type="chain" id="PRO_5003094448" description="DUF2946 domain-containing protein" evidence="2">
    <location>
        <begin position="23"/>
        <end position="114"/>
    </location>
</feature>
<evidence type="ECO:0000313" key="4">
    <source>
        <dbReference type="Proteomes" id="UP000000383"/>
    </source>
</evidence>
<organism evidence="3 4">
    <name type="scientific">Methylotenera versatilis (strain 301)</name>
    <dbReference type="NCBI Taxonomy" id="666681"/>
    <lineage>
        <taxon>Bacteria</taxon>
        <taxon>Pseudomonadati</taxon>
        <taxon>Pseudomonadota</taxon>
        <taxon>Betaproteobacteria</taxon>
        <taxon>Nitrosomonadales</taxon>
        <taxon>Methylophilaceae</taxon>
        <taxon>Methylotenera</taxon>
    </lineage>
</organism>
<reference evidence="3 4" key="2">
    <citation type="journal article" date="2011" name="J. Bacteriol.">
        <title>Genomes of three methylotrophs from a single niche uncover genetic and metabolic divergence of Methylophilaceae.</title>
        <authorList>
            <person name="Lapidus A."/>
            <person name="Clum A."/>
            <person name="Labutti K."/>
            <person name="Kaluzhnaya M.G."/>
            <person name="Lim S."/>
            <person name="Beck D.A."/>
            <person name="Glavina Del Rio T."/>
            <person name="Nolan M."/>
            <person name="Mavromatis K."/>
            <person name="Huntemann M."/>
            <person name="Lucas S."/>
            <person name="Lidstrom M.E."/>
            <person name="Ivanova N."/>
            <person name="Chistoserdova L."/>
        </authorList>
    </citation>
    <scope>NUCLEOTIDE SEQUENCE [LARGE SCALE GENOMIC DNA]</scope>
    <source>
        <strain evidence="3 4">301</strain>
    </source>
</reference>
<evidence type="ECO:0000256" key="1">
    <source>
        <dbReference type="SAM" id="MobiDB-lite"/>
    </source>
</evidence>
<proteinExistence type="predicted"/>
<dbReference type="STRING" id="666681.M301_1210"/>
<dbReference type="HOGENOM" id="CLU_2118207_0_0_4"/>